<evidence type="ECO:0000313" key="6">
    <source>
        <dbReference type="Proteomes" id="UP001146670"/>
    </source>
</evidence>
<comment type="caution">
    <text evidence="5">The sequence shown here is derived from an EMBL/GenBank/DDBJ whole genome shotgun (WGS) entry which is preliminary data.</text>
</comment>
<proteinExistence type="inferred from homology"/>
<evidence type="ECO:0000256" key="1">
    <source>
        <dbReference type="ARBA" id="ARBA00010688"/>
    </source>
</evidence>
<evidence type="ECO:0000256" key="2">
    <source>
        <dbReference type="ARBA" id="ARBA00022679"/>
    </source>
</evidence>
<dbReference type="SUPFAM" id="SSF53613">
    <property type="entry name" value="Ribokinase-like"/>
    <property type="match status" value="1"/>
</dbReference>
<name>A0A9X3FPT5_9LACT</name>
<reference evidence="5" key="1">
    <citation type="submission" date="2022-12" db="EMBL/GenBank/DDBJ databases">
        <title>Description and comparative metabolic analysis of Aerococcus sp. nov., isolated from the feces of a pig.</title>
        <authorList>
            <person name="Chang Y.-H."/>
        </authorList>
    </citation>
    <scope>NUCLEOTIDE SEQUENCE</scope>
    <source>
        <strain evidence="5">YH-aer222</strain>
    </source>
</reference>
<accession>A0A9X3FPT5</accession>
<dbReference type="CDD" id="cd01166">
    <property type="entry name" value="KdgK"/>
    <property type="match status" value="1"/>
</dbReference>
<dbReference type="InterPro" id="IPR011611">
    <property type="entry name" value="PfkB_dom"/>
</dbReference>
<feature type="domain" description="Carbohydrate kinase PfkB" evidence="4">
    <location>
        <begin position="19"/>
        <end position="210"/>
    </location>
</feature>
<keyword evidence="3 5" id="KW-0418">Kinase</keyword>
<dbReference type="PANTHER" id="PTHR43320:SF2">
    <property type="entry name" value="2-DEHYDRO-3-DEOXYGLUCONOKINASE_2-DEHYDRO-3-DEOXYGALACTONOKINASE"/>
    <property type="match status" value="1"/>
</dbReference>
<sequence>MGKILTLGESLARMTSPFGQRLMNSTSLQLHYGGAEANVAMNLAMLDHDVEYATKLPLNNSLAENSMIQLYGKRVNCDKVIYGQGRLGSYYVEVGTGLRPSNVIYDRKYSAISMMERNEWDLDQLFSDVSVFHITGITVALSDFWHEFGVELVQAAKERGIKVSFDMNYRSTMWTYDEAIPAYQAILPYVDYLSASQRDAIAFFGIDEVEGQDERFYLDALAQEYPNLNYIFGTHRHALTPNSFEMIGYLYNCQTHTMYMSGEYDLETIVDRVGSGDSYTAGILDGILLEKEDANIPEFAMAAAALQHTIYGDINLFRRNEIERFMSNSENVLR</sequence>
<dbReference type="PANTHER" id="PTHR43320">
    <property type="entry name" value="SUGAR KINASE"/>
    <property type="match status" value="1"/>
</dbReference>
<dbReference type="Proteomes" id="UP001146670">
    <property type="component" value="Unassembled WGS sequence"/>
</dbReference>
<dbReference type="AlphaFoldDB" id="A0A9X3FPT5"/>
<dbReference type="Pfam" id="PF00294">
    <property type="entry name" value="PfkB"/>
    <property type="match status" value="1"/>
</dbReference>
<organism evidence="5 6">
    <name type="scientific">Aerococcus kribbianus</name>
    <dbReference type="NCBI Taxonomy" id="2999064"/>
    <lineage>
        <taxon>Bacteria</taxon>
        <taxon>Bacillati</taxon>
        <taxon>Bacillota</taxon>
        <taxon>Bacilli</taxon>
        <taxon>Lactobacillales</taxon>
        <taxon>Aerococcaceae</taxon>
        <taxon>Aerococcus</taxon>
    </lineage>
</organism>
<keyword evidence="2" id="KW-0808">Transferase</keyword>
<evidence type="ECO:0000313" key="5">
    <source>
        <dbReference type="EMBL" id="MCZ0725634.1"/>
    </source>
</evidence>
<dbReference type="GO" id="GO:0016301">
    <property type="term" value="F:kinase activity"/>
    <property type="evidence" value="ECO:0007669"/>
    <property type="project" value="UniProtKB-KW"/>
</dbReference>
<dbReference type="InterPro" id="IPR052700">
    <property type="entry name" value="Carb_kinase_PfkB-like"/>
</dbReference>
<dbReference type="Gene3D" id="3.40.1190.20">
    <property type="match status" value="1"/>
</dbReference>
<dbReference type="EMBL" id="JAPRFR010000001">
    <property type="protein sequence ID" value="MCZ0725634.1"/>
    <property type="molecule type" value="Genomic_DNA"/>
</dbReference>
<evidence type="ECO:0000256" key="3">
    <source>
        <dbReference type="ARBA" id="ARBA00022777"/>
    </source>
</evidence>
<dbReference type="InterPro" id="IPR029056">
    <property type="entry name" value="Ribokinase-like"/>
</dbReference>
<gene>
    <name evidence="5" type="ORF">OW157_03500</name>
</gene>
<evidence type="ECO:0000259" key="4">
    <source>
        <dbReference type="Pfam" id="PF00294"/>
    </source>
</evidence>
<keyword evidence="6" id="KW-1185">Reference proteome</keyword>
<dbReference type="RefSeq" id="WP_268751949.1">
    <property type="nucleotide sequence ID" value="NZ_JAPRFQ010000001.1"/>
</dbReference>
<protein>
    <submittedName>
        <fullName evidence="5">Sugar kinase</fullName>
    </submittedName>
</protein>
<comment type="similarity">
    <text evidence="1">Belongs to the carbohydrate kinase PfkB family.</text>
</comment>